<feature type="chain" id="PRO_5012461812" evidence="2">
    <location>
        <begin position="22"/>
        <end position="398"/>
    </location>
</feature>
<feature type="region of interest" description="Disordered" evidence="1">
    <location>
        <begin position="24"/>
        <end position="63"/>
    </location>
</feature>
<dbReference type="PROSITE" id="PS51257">
    <property type="entry name" value="PROKAR_LIPOPROTEIN"/>
    <property type="match status" value="1"/>
</dbReference>
<dbReference type="Pfam" id="PF07995">
    <property type="entry name" value="GSDH"/>
    <property type="match status" value="1"/>
</dbReference>
<dbReference type="RefSeq" id="WP_086157828.1">
    <property type="nucleotide sequence ID" value="NZ_CP021121.1"/>
</dbReference>
<dbReference type="InterPro" id="IPR011041">
    <property type="entry name" value="Quinoprot_gluc/sorb_DH_b-prop"/>
</dbReference>
<evidence type="ECO:0000313" key="4">
    <source>
        <dbReference type="EMBL" id="ARQ68316.1"/>
    </source>
</evidence>
<dbReference type="InterPro" id="IPR011042">
    <property type="entry name" value="6-blade_b-propeller_TolB-like"/>
</dbReference>
<dbReference type="KEGG" id="smao:CAG99_05165"/>
<reference evidence="4 5" key="1">
    <citation type="submission" date="2017-05" db="EMBL/GenBank/DDBJ databases">
        <title>Complete genome sequence of Streptomyces sp. SCSIO 03032 revealed the diverse biosynthetic pathways for its bioactive secondary metabolites.</title>
        <authorList>
            <person name="Ma L."/>
            <person name="Zhu Y."/>
            <person name="Zhang W."/>
            <person name="Zhang G."/>
            <person name="Tian X."/>
            <person name="Zhang S."/>
            <person name="Zhang C."/>
        </authorList>
    </citation>
    <scope>NUCLEOTIDE SEQUENCE [LARGE SCALE GENOMIC DNA]</scope>
    <source>
        <strain evidence="4 5">SCSIO 03032</strain>
    </source>
</reference>
<keyword evidence="2" id="KW-0732">Signal</keyword>
<sequence>MTLRGGSRGRPAALLALAVLAAGCSSDGGDGGDGDGERRESPSAAPAPPRESAGAGENASPAPARGEVEVLGTVAEGLDSPWGVVRLPDGDLLVGSRDSGRIDLVDAESGEVTEAGEVPGVSTGRGEGGLLGLALDPDFDTSGRLFAYYTAESDNRISTFRYDGSAPAGERLAADGDLVTDIPRGEVIHHGGQLAFGPDGMLYASTGDTGDGELAQDPESSAGKVLRIDPATGGPPADNPDPGSLVYSLGHRNVQGLAWDGAGRLWAAEFGDDAWDELNRIEPGGNYGWPEHEGRGGADAGFIDPVEQWPPADASPSDLAYSQGSLWLAALRGERLWRVPLDGSEPVAEPQDFLTGEYGRLRALLPGEDGELLLVTNETDGRGTPEEGDDRILRLRVR</sequence>
<dbReference type="SUPFAM" id="SSF50952">
    <property type="entry name" value="Soluble quinoprotein glucose dehydrogenase"/>
    <property type="match status" value="1"/>
</dbReference>
<feature type="signal peptide" evidence="2">
    <location>
        <begin position="1"/>
        <end position="21"/>
    </location>
</feature>
<dbReference type="PANTHER" id="PTHR19328:SF13">
    <property type="entry name" value="HIPL1 PROTEIN"/>
    <property type="match status" value="1"/>
</dbReference>
<protein>
    <submittedName>
        <fullName evidence="4">Glucose sorbosone dehydrogenase</fullName>
    </submittedName>
</protein>
<evidence type="ECO:0000313" key="5">
    <source>
        <dbReference type="Proteomes" id="UP000194218"/>
    </source>
</evidence>
<evidence type="ECO:0000256" key="2">
    <source>
        <dbReference type="SAM" id="SignalP"/>
    </source>
</evidence>
<feature type="region of interest" description="Disordered" evidence="1">
    <location>
        <begin position="207"/>
        <end position="243"/>
    </location>
</feature>
<accession>A0A1W7CUC6</accession>
<proteinExistence type="predicted"/>
<name>A0A1W7CUC6_9ACTN</name>
<dbReference type="Gene3D" id="2.120.10.30">
    <property type="entry name" value="TolB, C-terminal domain"/>
    <property type="match status" value="1"/>
</dbReference>
<organism evidence="4 5">
    <name type="scientific">Streptomyces marincola</name>
    <dbReference type="NCBI Taxonomy" id="2878388"/>
    <lineage>
        <taxon>Bacteria</taxon>
        <taxon>Bacillati</taxon>
        <taxon>Actinomycetota</taxon>
        <taxon>Actinomycetes</taxon>
        <taxon>Kitasatosporales</taxon>
        <taxon>Streptomycetaceae</taxon>
        <taxon>Streptomyces</taxon>
    </lineage>
</organism>
<dbReference type="InterPro" id="IPR012938">
    <property type="entry name" value="Glc/Sorbosone_DH"/>
</dbReference>
<gene>
    <name evidence="4" type="ORF">CAG99_05165</name>
</gene>
<evidence type="ECO:0000256" key="1">
    <source>
        <dbReference type="SAM" id="MobiDB-lite"/>
    </source>
</evidence>
<dbReference type="AlphaFoldDB" id="A0A1W7CUC6"/>
<dbReference type="PANTHER" id="PTHR19328">
    <property type="entry name" value="HEDGEHOG-INTERACTING PROTEIN"/>
    <property type="match status" value="1"/>
</dbReference>
<feature type="domain" description="Glucose/Sorbosone dehydrogenase" evidence="3">
    <location>
        <begin position="78"/>
        <end position="382"/>
    </location>
</feature>
<dbReference type="EMBL" id="CP021121">
    <property type="protein sequence ID" value="ARQ68316.1"/>
    <property type="molecule type" value="Genomic_DNA"/>
</dbReference>
<keyword evidence="5" id="KW-1185">Reference proteome</keyword>
<dbReference type="OrthoDB" id="9770043at2"/>
<dbReference type="Proteomes" id="UP000194218">
    <property type="component" value="Chromosome"/>
</dbReference>
<evidence type="ECO:0000259" key="3">
    <source>
        <dbReference type="Pfam" id="PF07995"/>
    </source>
</evidence>